<dbReference type="Gene3D" id="3.90.550.10">
    <property type="entry name" value="Spore Coat Polysaccharide Biosynthesis Protein SpsA, Chain A"/>
    <property type="match status" value="1"/>
</dbReference>
<reference evidence="2" key="1">
    <citation type="submission" date="2020-10" db="EMBL/GenBank/DDBJ databases">
        <authorList>
            <person name="Gilroy R."/>
        </authorList>
    </citation>
    <scope>NUCLEOTIDE SEQUENCE</scope>
    <source>
        <strain evidence="2">CHK186-9395</strain>
    </source>
</reference>
<organism evidence="2 3">
    <name type="scientific">Candidatus Caccopulliclostridium gallistercoris</name>
    <dbReference type="NCBI Taxonomy" id="2840719"/>
    <lineage>
        <taxon>Bacteria</taxon>
        <taxon>Bacillati</taxon>
        <taxon>Bacillota</taxon>
        <taxon>Clostridia</taxon>
        <taxon>Candidatus Caccopulliclostridium</taxon>
    </lineage>
</organism>
<dbReference type="InterPro" id="IPR001173">
    <property type="entry name" value="Glyco_trans_2-like"/>
</dbReference>
<dbReference type="Pfam" id="PF00535">
    <property type="entry name" value="Glycos_transf_2"/>
    <property type="match status" value="1"/>
</dbReference>
<accession>A0A9D1NF08</accession>
<dbReference type="GO" id="GO:0016758">
    <property type="term" value="F:hexosyltransferase activity"/>
    <property type="evidence" value="ECO:0007669"/>
    <property type="project" value="UniProtKB-ARBA"/>
</dbReference>
<reference evidence="2" key="2">
    <citation type="journal article" date="2021" name="PeerJ">
        <title>Extensive microbial diversity within the chicken gut microbiome revealed by metagenomics and culture.</title>
        <authorList>
            <person name="Gilroy R."/>
            <person name="Ravi A."/>
            <person name="Getino M."/>
            <person name="Pursley I."/>
            <person name="Horton D.L."/>
            <person name="Alikhan N.F."/>
            <person name="Baker D."/>
            <person name="Gharbi K."/>
            <person name="Hall N."/>
            <person name="Watson M."/>
            <person name="Adriaenssens E.M."/>
            <person name="Foster-Nyarko E."/>
            <person name="Jarju S."/>
            <person name="Secka A."/>
            <person name="Antonio M."/>
            <person name="Oren A."/>
            <person name="Chaudhuri R.R."/>
            <person name="La Ragione R."/>
            <person name="Hildebrand F."/>
            <person name="Pallen M.J."/>
        </authorList>
    </citation>
    <scope>NUCLEOTIDE SEQUENCE</scope>
    <source>
        <strain evidence="2">CHK186-9395</strain>
    </source>
</reference>
<sequence>MKIVCVLLSTYNGEKYLKQQLDSVLNQKDITLNFLVRDDGSTDSTLDILKQYEKEGKIKLIVGKNIGYKKSFYELAKLAPLSDYYAFCDQDDVWDDDKLITAVNMLERENNSIPLLYFSALRVVNKNLKVKSVTHKKFIISEYPFEQALTLNPVYGCAAVFNNALREKFLEYQEFEHSHDNNLNVLASALGKVVFDKTPHFSYRQHGNNCFGYPSSLKSMIKNIKWYFKYEVHNIRLKEMTKIKEKFYTELSEHNKHFCDLVLNYRNSKQDKKALLNYKPYKTDSKLTNFYIRHLIKHEKL</sequence>
<evidence type="ECO:0000313" key="2">
    <source>
        <dbReference type="EMBL" id="HIV01860.1"/>
    </source>
</evidence>
<dbReference type="AlphaFoldDB" id="A0A9D1NF08"/>
<proteinExistence type="predicted"/>
<dbReference type="PANTHER" id="PTHR22916:SF3">
    <property type="entry name" value="UDP-GLCNAC:BETAGAL BETA-1,3-N-ACETYLGLUCOSAMINYLTRANSFERASE-LIKE PROTEIN 1"/>
    <property type="match status" value="1"/>
</dbReference>
<dbReference type="InterPro" id="IPR029044">
    <property type="entry name" value="Nucleotide-diphossugar_trans"/>
</dbReference>
<dbReference type="Proteomes" id="UP000886861">
    <property type="component" value="Unassembled WGS sequence"/>
</dbReference>
<protein>
    <submittedName>
        <fullName evidence="2">Glycosyltransferase</fullName>
    </submittedName>
</protein>
<feature type="domain" description="Glycosyltransferase 2-like" evidence="1">
    <location>
        <begin position="5"/>
        <end position="117"/>
    </location>
</feature>
<name>A0A9D1NF08_9FIRM</name>
<comment type="caution">
    <text evidence="2">The sequence shown here is derived from an EMBL/GenBank/DDBJ whole genome shotgun (WGS) entry which is preliminary data.</text>
</comment>
<dbReference type="EMBL" id="DVOJ01000016">
    <property type="protein sequence ID" value="HIV01860.1"/>
    <property type="molecule type" value="Genomic_DNA"/>
</dbReference>
<dbReference type="SUPFAM" id="SSF53448">
    <property type="entry name" value="Nucleotide-diphospho-sugar transferases"/>
    <property type="match status" value="1"/>
</dbReference>
<gene>
    <name evidence="2" type="ORF">IAA62_04850</name>
</gene>
<dbReference type="PANTHER" id="PTHR22916">
    <property type="entry name" value="GLYCOSYLTRANSFERASE"/>
    <property type="match status" value="1"/>
</dbReference>
<evidence type="ECO:0000259" key="1">
    <source>
        <dbReference type="Pfam" id="PF00535"/>
    </source>
</evidence>
<evidence type="ECO:0000313" key="3">
    <source>
        <dbReference type="Proteomes" id="UP000886861"/>
    </source>
</evidence>